<organism evidence="1 2">
    <name type="scientific">Lagenidium giganteum</name>
    <dbReference type="NCBI Taxonomy" id="4803"/>
    <lineage>
        <taxon>Eukaryota</taxon>
        <taxon>Sar</taxon>
        <taxon>Stramenopiles</taxon>
        <taxon>Oomycota</taxon>
        <taxon>Peronosporomycetes</taxon>
        <taxon>Pythiales</taxon>
        <taxon>Pythiaceae</taxon>
    </lineage>
</organism>
<evidence type="ECO:0000313" key="2">
    <source>
        <dbReference type="Proteomes" id="UP001146120"/>
    </source>
</evidence>
<reference evidence="1" key="2">
    <citation type="journal article" date="2023" name="Microbiol Resour">
        <title>Decontamination and Annotation of the Draft Genome Sequence of the Oomycete Lagenidium giganteum ARSEF 373.</title>
        <authorList>
            <person name="Morgan W.R."/>
            <person name="Tartar A."/>
        </authorList>
    </citation>
    <scope>NUCLEOTIDE SEQUENCE</scope>
    <source>
        <strain evidence="1">ARSEF 373</strain>
    </source>
</reference>
<name>A0AAV2YTH7_9STRA</name>
<proteinExistence type="predicted"/>
<dbReference type="Proteomes" id="UP001146120">
    <property type="component" value="Unassembled WGS sequence"/>
</dbReference>
<dbReference type="AlphaFoldDB" id="A0AAV2YTH7"/>
<gene>
    <name evidence="1" type="ORF">N0F65_000174</name>
</gene>
<comment type="caution">
    <text evidence="1">The sequence shown here is derived from an EMBL/GenBank/DDBJ whole genome shotgun (WGS) entry which is preliminary data.</text>
</comment>
<dbReference type="EMBL" id="DAKRPA010000162">
    <property type="protein sequence ID" value="DAZ96608.1"/>
    <property type="molecule type" value="Genomic_DNA"/>
</dbReference>
<reference evidence="1" key="1">
    <citation type="submission" date="2022-11" db="EMBL/GenBank/DDBJ databases">
        <authorList>
            <person name="Morgan W.R."/>
            <person name="Tartar A."/>
        </authorList>
    </citation>
    <scope>NUCLEOTIDE SEQUENCE</scope>
    <source>
        <strain evidence="1">ARSEF 373</strain>
    </source>
</reference>
<sequence>MNMRSRLRSGAFLCATTHQSTCPLQRNHASG</sequence>
<evidence type="ECO:0000313" key="1">
    <source>
        <dbReference type="EMBL" id="DAZ96608.1"/>
    </source>
</evidence>
<accession>A0AAV2YTH7</accession>
<keyword evidence="2" id="KW-1185">Reference proteome</keyword>
<protein>
    <submittedName>
        <fullName evidence="1">Uncharacterized protein</fullName>
    </submittedName>
</protein>